<dbReference type="Gene3D" id="3.40.50.10190">
    <property type="entry name" value="BRCT domain"/>
    <property type="match status" value="1"/>
</dbReference>
<dbReference type="PANTHER" id="PTHR23389:SF6">
    <property type="entry name" value="REPLICATION FACTOR C SUBUNIT 1"/>
    <property type="match status" value="1"/>
</dbReference>
<dbReference type="InterPro" id="IPR047854">
    <property type="entry name" value="RFC_lid"/>
</dbReference>
<evidence type="ECO:0000256" key="1">
    <source>
        <dbReference type="ARBA" id="ARBA00022705"/>
    </source>
</evidence>
<dbReference type="Gene3D" id="1.10.8.60">
    <property type="match status" value="1"/>
</dbReference>
<sequence length="589" mass="63478">MSGLPARAQRVSRARFNFSGKAPCEASVSQPLASQPSTSQPLASQPLASQPLASQPLASQSVGNQSVGSQPTRIQETRPARPADCVGTGESEPATKVRKLSELNGQPVSVASAATPVRNSKLLPDESDWSGVTVVFTSDLTSIDQAAAEKQVVAAGGKVGSAISQRTSLLVLGGSLPDGRPSTESAKYQRFLELQSKGKVHAKVLSEQAFLTLLPATNARTTKHLPLEKQEVPADSHKKQQIKDVKCSQTRNWVDIFSPRKLEDLLGNQGAIRRLAEWLQDWDDVVLHGKSKKLAFRRGSVPDNVNVTRPSCSVGVFFAVQLASRPAILEARAVLAGDTACGQDMQDSSWDCVAAMLAGKVVIIMDEVDGMGGGDKGGIAALIKMIKRTRNPIICICNDQNSQQVRSLASNCYDLKFTRPPKNAIAQRCAQIARQQGLQVDAAALEAIVESCGSDVRVVLNHLQMQAVSKASCSLTKSLGESGKDQAVMLSPFDACRKLLTTSEANAHAFEARFEMFFVDHSLVSMLIQENYLRSMEKQPVNSEVLSRCAYSADLMTIGDIMNQRMVVEQEWSLLPHCAAATQDFHVGT</sequence>
<dbReference type="AlphaFoldDB" id="A0A812VF97"/>
<evidence type="ECO:0000313" key="7">
    <source>
        <dbReference type="Proteomes" id="UP000604046"/>
    </source>
</evidence>
<protein>
    <submittedName>
        <fullName evidence="6">RFC1 protein</fullName>
    </submittedName>
</protein>
<keyword evidence="3" id="KW-0067">ATP-binding</keyword>
<reference evidence="6" key="1">
    <citation type="submission" date="2021-02" db="EMBL/GenBank/DDBJ databases">
        <authorList>
            <person name="Dougan E. K."/>
            <person name="Rhodes N."/>
            <person name="Thang M."/>
            <person name="Chan C."/>
        </authorList>
    </citation>
    <scope>NUCLEOTIDE SEQUENCE</scope>
</reference>
<dbReference type="CDD" id="cd17748">
    <property type="entry name" value="BRCT_DNA_ligase_like"/>
    <property type="match status" value="1"/>
</dbReference>
<dbReference type="GO" id="GO:0005524">
    <property type="term" value="F:ATP binding"/>
    <property type="evidence" value="ECO:0007669"/>
    <property type="project" value="UniProtKB-KW"/>
</dbReference>
<dbReference type="InterPro" id="IPR008921">
    <property type="entry name" value="DNA_pol3_clamp-load_cplx_C"/>
</dbReference>
<dbReference type="Pfam" id="PF25361">
    <property type="entry name" value="AAA_lid_RFC1"/>
    <property type="match status" value="1"/>
</dbReference>
<dbReference type="OrthoDB" id="446168at2759"/>
<dbReference type="Gene3D" id="1.20.272.10">
    <property type="match status" value="1"/>
</dbReference>
<dbReference type="Gene3D" id="3.40.50.300">
    <property type="entry name" value="P-loop containing nucleotide triphosphate hydrolases"/>
    <property type="match status" value="1"/>
</dbReference>
<keyword evidence="2" id="KW-0547">Nucleotide-binding</keyword>
<dbReference type="PROSITE" id="PS50172">
    <property type="entry name" value="BRCT"/>
    <property type="match status" value="1"/>
</dbReference>
<dbReference type="PANTHER" id="PTHR23389">
    <property type="entry name" value="CHROMOSOME TRANSMISSION FIDELITY FACTOR 18"/>
    <property type="match status" value="1"/>
</dbReference>
<evidence type="ECO:0000256" key="4">
    <source>
        <dbReference type="SAM" id="MobiDB-lite"/>
    </source>
</evidence>
<evidence type="ECO:0000259" key="5">
    <source>
        <dbReference type="PROSITE" id="PS50172"/>
    </source>
</evidence>
<feature type="compositionally biased region" description="Low complexity" evidence="4">
    <location>
        <begin position="59"/>
        <end position="70"/>
    </location>
</feature>
<dbReference type="InterPro" id="IPR036420">
    <property type="entry name" value="BRCT_dom_sf"/>
</dbReference>
<name>A0A812VF97_9DINO</name>
<dbReference type="InterPro" id="IPR001357">
    <property type="entry name" value="BRCT_dom"/>
</dbReference>
<keyword evidence="7" id="KW-1185">Reference proteome</keyword>
<dbReference type="EMBL" id="CAJNDS010002852">
    <property type="protein sequence ID" value="CAE7619474.1"/>
    <property type="molecule type" value="Genomic_DNA"/>
</dbReference>
<dbReference type="GO" id="GO:0003677">
    <property type="term" value="F:DNA binding"/>
    <property type="evidence" value="ECO:0007669"/>
    <property type="project" value="InterPro"/>
</dbReference>
<dbReference type="InterPro" id="IPR027417">
    <property type="entry name" value="P-loop_NTPase"/>
</dbReference>
<evidence type="ECO:0000313" key="6">
    <source>
        <dbReference type="EMBL" id="CAE7619474.1"/>
    </source>
</evidence>
<dbReference type="Proteomes" id="UP000604046">
    <property type="component" value="Unassembled WGS sequence"/>
</dbReference>
<feature type="domain" description="BRCT" evidence="5">
    <location>
        <begin position="124"/>
        <end position="214"/>
    </location>
</feature>
<dbReference type="SUPFAM" id="SSF52113">
    <property type="entry name" value="BRCT domain"/>
    <property type="match status" value="1"/>
</dbReference>
<dbReference type="GO" id="GO:0005634">
    <property type="term" value="C:nucleus"/>
    <property type="evidence" value="ECO:0007669"/>
    <property type="project" value="TreeGrafter"/>
</dbReference>
<feature type="compositionally biased region" description="Polar residues" evidence="4">
    <location>
        <begin position="27"/>
        <end position="58"/>
    </location>
</feature>
<organism evidence="6 7">
    <name type="scientific">Symbiodinium natans</name>
    <dbReference type="NCBI Taxonomy" id="878477"/>
    <lineage>
        <taxon>Eukaryota</taxon>
        <taxon>Sar</taxon>
        <taxon>Alveolata</taxon>
        <taxon>Dinophyceae</taxon>
        <taxon>Suessiales</taxon>
        <taxon>Symbiodiniaceae</taxon>
        <taxon>Symbiodinium</taxon>
    </lineage>
</organism>
<dbReference type="CDD" id="cd18140">
    <property type="entry name" value="HLD_clamp_RFC"/>
    <property type="match status" value="1"/>
</dbReference>
<dbReference type="SUPFAM" id="SSF48019">
    <property type="entry name" value="post-AAA+ oligomerization domain-like"/>
    <property type="match status" value="1"/>
</dbReference>
<keyword evidence="1" id="KW-0235">DNA replication</keyword>
<accession>A0A812VF97</accession>
<feature type="region of interest" description="Disordered" evidence="4">
    <location>
        <begin position="1"/>
        <end position="95"/>
    </location>
</feature>
<evidence type="ECO:0000256" key="3">
    <source>
        <dbReference type="ARBA" id="ARBA00022840"/>
    </source>
</evidence>
<proteinExistence type="predicted"/>
<dbReference type="SUPFAM" id="SSF52540">
    <property type="entry name" value="P-loop containing nucleoside triphosphate hydrolases"/>
    <property type="match status" value="1"/>
</dbReference>
<dbReference type="GO" id="GO:0006260">
    <property type="term" value="P:DNA replication"/>
    <property type="evidence" value="ECO:0007669"/>
    <property type="project" value="UniProtKB-KW"/>
</dbReference>
<evidence type="ECO:0000256" key="2">
    <source>
        <dbReference type="ARBA" id="ARBA00022741"/>
    </source>
</evidence>
<comment type="caution">
    <text evidence="6">The sequence shown here is derived from an EMBL/GenBank/DDBJ whole genome shotgun (WGS) entry which is preliminary data.</text>
</comment>
<gene>
    <name evidence="6" type="primary">RFC1</name>
    <name evidence="6" type="ORF">SNAT2548_LOCUS35206</name>
</gene>